<proteinExistence type="predicted"/>
<dbReference type="RefSeq" id="WP_167561665.1">
    <property type="nucleotide sequence ID" value="NZ_FOAN01000005.1"/>
</dbReference>
<dbReference type="EMBL" id="FOAN01000005">
    <property type="protein sequence ID" value="SEL79903.1"/>
    <property type="molecule type" value="Genomic_DNA"/>
</dbReference>
<sequence>MPHFKTGVFHEHVAWAFVKAFREGGDMAVTLDDGRHAFAMIDTAYRSLRSGRAEPIKA</sequence>
<dbReference type="Proteomes" id="UP000199664">
    <property type="component" value="Unassembled WGS sequence"/>
</dbReference>
<evidence type="ECO:0008006" key="3">
    <source>
        <dbReference type="Google" id="ProtNLM"/>
    </source>
</evidence>
<keyword evidence="2" id="KW-1185">Reference proteome</keyword>
<accession>A0A1H7T525</accession>
<name>A0A1H7T525_9HYPH</name>
<evidence type="ECO:0000313" key="1">
    <source>
        <dbReference type="EMBL" id="SEL79903.1"/>
    </source>
</evidence>
<dbReference type="STRING" id="1036779.SAMN04515666_105357"/>
<gene>
    <name evidence="1" type="ORF">SAMN04515666_105357</name>
</gene>
<dbReference type="AlphaFoldDB" id="A0A1H7T525"/>
<reference evidence="2" key="1">
    <citation type="submission" date="2016-10" db="EMBL/GenBank/DDBJ databases">
        <authorList>
            <person name="Varghese N."/>
            <person name="Submissions S."/>
        </authorList>
    </citation>
    <scope>NUCLEOTIDE SEQUENCE [LARGE SCALE GENOMIC DNA]</scope>
    <source>
        <strain evidence="2">LMG 26383,CCUG 61248,R- 45681</strain>
    </source>
</reference>
<evidence type="ECO:0000313" key="2">
    <source>
        <dbReference type="Proteomes" id="UP000199664"/>
    </source>
</evidence>
<protein>
    <recommendedName>
        <fullName evidence="3">Gfo/Idh/MocA-like oxidoreductase C-terminal domain-containing protein</fullName>
    </recommendedName>
</protein>
<dbReference type="Gene3D" id="3.30.360.10">
    <property type="entry name" value="Dihydrodipicolinate Reductase, domain 2"/>
    <property type="match status" value="1"/>
</dbReference>
<organism evidence="1 2">
    <name type="scientific">Bosea lupini</name>
    <dbReference type="NCBI Taxonomy" id="1036779"/>
    <lineage>
        <taxon>Bacteria</taxon>
        <taxon>Pseudomonadati</taxon>
        <taxon>Pseudomonadota</taxon>
        <taxon>Alphaproteobacteria</taxon>
        <taxon>Hyphomicrobiales</taxon>
        <taxon>Boseaceae</taxon>
        <taxon>Bosea</taxon>
    </lineage>
</organism>